<dbReference type="HOGENOM" id="CLU_056469_2_2_7"/>
<evidence type="ECO:0000256" key="1">
    <source>
        <dbReference type="ARBA" id="ARBA00004141"/>
    </source>
</evidence>
<dbReference type="eggNOG" id="COG0619">
    <property type="taxonomic scope" value="Bacteria"/>
</dbReference>
<evidence type="ECO:0000256" key="2">
    <source>
        <dbReference type="ARBA" id="ARBA00022692"/>
    </source>
</evidence>
<sequence>MGRTVTRSYDIFIGSFVPGTSVLHRLDPRTKLAGLLVLLTVVFSLTSATNVAVSLVCAVGMAVSSKAGYGVWMVTLRRFKWMLFLVLILNILFVREGAPVTPGNVGLPFTYDGLERAAVLTIQLTAAIVLSMSFTLTTSPLDITKGFSTATRRFRNRFPVDDIGIVLLLAMRFIPLLQQEVRTIVEAQKARGVEFGRGRLVSRASNLAAVLVPALSASFRRADTVALAMTARGFEPGRPRSEFRPLRFSALDMYAGVFIAVYAAGQIILASQS</sequence>
<comment type="subcellular location">
    <subcellularLocation>
        <location evidence="1">Membrane</location>
        <topology evidence="1">Multi-pass membrane protein</topology>
    </subcellularLocation>
</comment>
<feature type="transmembrane region" description="Helical" evidence="5">
    <location>
        <begin position="32"/>
        <end position="60"/>
    </location>
</feature>
<organism evidence="6 7">
    <name type="scientific">Desulfomonile tiedjei (strain ATCC 49306 / DSM 6799 / DCB-1)</name>
    <dbReference type="NCBI Taxonomy" id="706587"/>
    <lineage>
        <taxon>Bacteria</taxon>
        <taxon>Pseudomonadati</taxon>
        <taxon>Thermodesulfobacteriota</taxon>
        <taxon>Desulfomonilia</taxon>
        <taxon>Desulfomonilales</taxon>
        <taxon>Desulfomonilaceae</taxon>
        <taxon>Desulfomonile</taxon>
    </lineage>
</organism>
<keyword evidence="4 5" id="KW-0472">Membrane</keyword>
<name>I4C6G5_DESTA</name>
<dbReference type="PATRIC" id="fig|706587.4.peg.2842"/>
<keyword evidence="7" id="KW-1185">Reference proteome</keyword>
<gene>
    <name evidence="6" type="ordered locus">Desti_2475</name>
</gene>
<dbReference type="KEGG" id="dti:Desti_2475"/>
<keyword evidence="2 5" id="KW-0812">Transmembrane</keyword>
<feature type="transmembrane region" description="Helical" evidence="5">
    <location>
        <begin position="253"/>
        <end position="271"/>
    </location>
</feature>
<reference evidence="7" key="1">
    <citation type="submission" date="2012-06" db="EMBL/GenBank/DDBJ databases">
        <title>Complete sequence of chromosome of Desulfomonile tiedjei DSM 6799.</title>
        <authorList>
            <person name="Lucas S."/>
            <person name="Copeland A."/>
            <person name="Lapidus A."/>
            <person name="Glavina del Rio T."/>
            <person name="Dalin E."/>
            <person name="Tice H."/>
            <person name="Bruce D."/>
            <person name="Goodwin L."/>
            <person name="Pitluck S."/>
            <person name="Peters L."/>
            <person name="Ovchinnikova G."/>
            <person name="Zeytun A."/>
            <person name="Lu M."/>
            <person name="Kyrpides N."/>
            <person name="Mavromatis K."/>
            <person name="Ivanova N."/>
            <person name="Brettin T."/>
            <person name="Detter J.C."/>
            <person name="Han C."/>
            <person name="Larimer F."/>
            <person name="Land M."/>
            <person name="Hauser L."/>
            <person name="Markowitz V."/>
            <person name="Cheng J.-F."/>
            <person name="Hugenholtz P."/>
            <person name="Woyke T."/>
            <person name="Wu D."/>
            <person name="Spring S."/>
            <person name="Schroeder M."/>
            <person name="Brambilla E."/>
            <person name="Klenk H.-P."/>
            <person name="Eisen J.A."/>
        </authorList>
    </citation>
    <scope>NUCLEOTIDE SEQUENCE [LARGE SCALE GENOMIC DNA]</scope>
    <source>
        <strain evidence="7">ATCC 49306 / DSM 6799 / DCB-1</strain>
    </source>
</reference>
<dbReference type="STRING" id="706587.Desti_2475"/>
<keyword evidence="3 5" id="KW-1133">Transmembrane helix</keyword>
<dbReference type="PANTHER" id="PTHR33514:SF13">
    <property type="entry name" value="PROTEIN ABCI12, CHLOROPLASTIC"/>
    <property type="match status" value="1"/>
</dbReference>
<accession>I4C6G5</accession>
<evidence type="ECO:0000256" key="4">
    <source>
        <dbReference type="ARBA" id="ARBA00023136"/>
    </source>
</evidence>
<dbReference type="CDD" id="cd16914">
    <property type="entry name" value="EcfT"/>
    <property type="match status" value="1"/>
</dbReference>
<feature type="transmembrane region" description="Helical" evidence="5">
    <location>
        <begin position="81"/>
        <end position="98"/>
    </location>
</feature>
<dbReference type="AlphaFoldDB" id="I4C6G5"/>
<evidence type="ECO:0000256" key="3">
    <source>
        <dbReference type="ARBA" id="ARBA00022989"/>
    </source>
</evidence>
<dbReference type="Pfam" id="PF02361">
    <property type="entry name" value="CbiQ"/>
    <property type="match status" value="1"/>
</dbReference>
<dbReference type="PANTHER" id="PTHR33514">
    <property type="entry name" value="PROTEIN ABCI12, CHLOROPLASTIC"/>
    <property type="match status" value="1"/>
</dbReference>
<dbReference type="EMBL" id="CP003360">
    <property type="protein sequence ID" value="AFM25156.1"/>
    <property type="molecule type" value="Genomic_DNA"/>
</dbReference>
<evidence type="ECO:0000256" key="5">
    <source>
        <dbReference type="SAM" id="Phobius"/>
    </source>
</evidence>
<dbReference type="Proteomes" id="UP000006055">
    <property type="component" value="Chromosome"/>
</dbReference>
<evidence type="ECO:0000313" key="6">
    <source>
        <dbReference type="EMBL" id="AFM25156.1"/>
    </source>
</evidence>
<evidence type="ECO:0000313" key="7">
    <source>
        <dbReference type="Proteomes" id="UP000006055"/>
    </source>
</evidence>
<protein>
    <submittedName>
        <fullName evidence="6">ABC-type cobalt transport system, permease component CbiQ</fullName>
    </submittedName>
</protein>
<proteinExistence type="predicted"/>
<dbReference type="GO" id="GO:0005886">
    <property type="term" value="C:plasma membrane"/>
    <property type="evidence" value="ECO:0007669"/>
    <property type="project" value="UniProtKB-ARBA"/>
</dbReference>
<dbReference type="InterPro" id="IPR003339">
    <property type="entry name" value="ABC/ECF_trnsptr_transmembrane"/>
</dbReference>